<feature type="domain" description="DNA/RNA-binding protein Alba-like" evidence="6">
    <location>
        <begin position="6"/>
        <end position="61"/>
    </location>
</feature>
<evidence type="ECO:0000256" key="5">
    <source>
        <dbReference type="ARBA" id="ARBA00023125"/>
    </source>
</evidence>
<comment type="subcellular location">
    <subcellularLocation>
        <location evidence="1">Chromosome</location>
    </subcellularLocation>
    <subcellularLocation>
        <location evidence="2">Cytoplasm</location>
    </subcellularLocation>
</comment>
<evidence type="ECO:0000256" key="4">
    <source>
        <dbReference type="ARBA" id="ARBA00022490"/>
    </source>
</evidence>
<name>A0A6M3M3V1_9ZZZZ</name>
<keyword evidence="3" id="KW-0158">Chromosome</keyword>
<dbReference type="NCBIfam" id="NF003088">
    <property type="entry name" value="PRK04015.1"/>
    <property type="match status" value="1"/>
</dbReference>
<evidence type="ECO:0000256" key="3">
    <source>
        <dbReference type="ARBA" id="ARBA00022454"/>
    </source>
</evidence>
<sequence>MYRNDIVRVGRKPVMVYVTAVLTCIAEYDKVIIQARGQSINRAVDVAEIVRKKFLKDLRVDGITIDTETVKGDDGRPRGISTIDIELELRKS</sequence>
<evidence type="ECO:0000256" key="2">
    <source>
        <dbReference type="ARBA" id="ARBA00004496"/>
    </source>
</evidence>
<evidence type="ECO:0000259" key="6">
    <source>
        <dbReference type="Pfam" id="PF01918"/>
    </source>
</evidence>
<dbReference type="GO" id="GO:0005694">
    <property type="term" value="C:chromosome"/>
    <property type="evidence" value="ECO:0007669"/>
    <property type="project" value="UniProtKB-SubCell"/>
</dbReference>
<evidence type="ECO:0000313" key="7">
    <source>
        <dbReference type="EMBL" id="QJB00435.1"/>
    </source>
</evidence>
<dbReference type="Gene3D" id="3.30.110.20">
    <property type="entry name" value="Alba-like domain"/>
    <property type="match status" value="1"/>
</dbReference>
<dbReference type="GO" id="GO:0005737">
    <property type="term" value="C:cytoplasm"/>
    <property type="evidence" value="ECO:0007669"/>
    <property type="project" value="UniProtKB-SubCell"/>
</dbReference>
<evidence type="ECO:0000256" key="1">
    <source>
        <dbReference type="ARBA" id="ARBA00004286"/>
    </source>
</evidence>
<dbReference type="SUPFAM" id="SSF82704">
    <property type="entry name" value="AlbA-like"/>
    <property type="match status" value="1"/>
</dbReference>
<dbReference type="NCBIfam" id="TIGR00285">
    <property type="entry name" value="DNA-binding protein Alba"/>
    <property type="match status" value="1"/>
</dbReference>
<accession>A0A6M3M3V1</accession>
<gene>
    <name evidence="7" type="ORF">MM171A00458_0019</name>
    <name evidence="8" type="ORF">MM171B00229_0032</name>
</gene>
<dbReference type="AlphaFoldDB" id="A0A6M3M3V1"/>
<dbReference type="HAMAP" id="MF_01122">
    <property type="entry name" value="AlbA"/>
    <property type="match status" value="1"/>
</dbReference>
<keyword evidence="4" id="KW-0963">Cytoplasm</keyword>
<dbReference type="PIRSF" id="PIRSF028732">
    <property type="entry name" value="Alba"/>
    <property type="match status" value="1"/>
</dbReference>
<organism evidence="7">
    <name type="scientific">viral metagenome</name>
    <dbReference type="NCBI Taxonomy" id="1070528"/>
    <lineage>
        <taxon>unclassified sequences</taxon>
        <taxon>metagenomes</taxon>
        <taxon>organismal metagenomes</taxon>
    </lineage>
</organism>
<keyword evidence="5" id="KW-0238">DNA-binding</keyword>
<evidence type="ECO:0000313" key="8">
    <source>
        <dbReference type="EMBL" id="QJB04616.1"/>
    </source>
</evidence>
<dbReference type="InterPro" id="IPR036882">
    <property type="entry name" value="Alba-like_dom_sf"/>
</dbReference>
<dbReference type="Pfam" id="PF01918">
    <property type="entry name" value="Alba"/>
    <property type="match status" value="1"/>
</dbReference>
<dbReference type="EMBL" id="MT143693">
    <property type="protein sequence ID" value="QJB00435.1"/>
    <property type="molecule type" value="Genomic_DNA"/>
</dbReference>
<dbReference type="InterPro" id="IPR002775">
    <property type="entry name" value="DNA/RNA-bd_Alba-like"/>
</dbReference>
<dbReference type="EMBL" id="MT143886">
    <property type="protein sequence ID" value="QJB04616.1"/>
    <property type="molecule type" value="Genomic_DNA"/>
</dbReference>
<dbReference type="GO" id="GO:0003723">
    <property type="term" value="F:RNA binding"/>
    <property type="evidence" value="ECO:0007669"/>
    <property type="project" value="InterPro"/>
</dbReference>
<proteinExistence type="inferred from homology"/>
<dbReference type="GO" id="GO:0003677">
    <property type="term" value="F:DNA binding"/>
    <property type="evidence" value="ECO:0007669"/>
    <property type="project" value="UniProtKB-KW"/>
</dbReference>
<dbReference type="InterPro" id="IPR013795">
    <property type="entry name" value="DNA/RNA-bd_Alba"/>
</dbReference>
<protein>
    <submittedName>
        <fullName evidence="7">Putative archaeal DNA coating protein</fullName>
    </submittedName>
</protein>
<reference evidence="7" key="1">
    <citation type="submission" date="2020-03" db="EMBL/GenBank/DDBJ databases">
        <title>The deep terrestrial virosphere.</title>
        <authorList>
            <person name="Holmfeldt K."/>
            <person name="Nilsson E."/>
            <person name="Simone D."/>
            <person name="Lopez-Fernandez M."/>
            <person name="Wu X."/>
            <person name="de Brujin I."/>
            <person name="Lundin D."/>
            <person name="Andersson A."/>
            <person name="Bertilsson S."/>
            <person name="Dopson M."/>
        </authorList>
    </citation>
    <scope>NUCLEOTIDE SEQUENCE</scope>
    <source>
        <strain evidence="7">MM171A00458</strain>
        <strain evidence="8">MM171B00229</strain>
    </source>
</reference>